<keyword evidence="8" id="KW-0378">Hydrolase</keyword>
<evidence type="ECO:0000256" key="11">
    <source>
        <dbReference type="PROSITE-ProRule" id="PRU00742"/>
    </source>
</evidence>
<gene>
    <name evidence="12" type="ORF">TELCIR_10699</name>
</gene>
<dbReference type="GO" id="GO:0006525">
    <property type="term" value="P:arginine metabolic process"/>
    <property type="evidence" value="ECO:0007669"/>
    <property type="project" value="UniProtKB-KW"/>
</dbReference>
<dbReference type="CDD" id="cd09989">
    <property type="entry name" value="Arginase"/>
    <property type="match status" value="1"/>
</dbReference>
<dbReference type="InterPro" id="IPR014033">
    <property type="entry name" value="Arginase"/>
</dbReference>
<evidence type="ECO:0000256" key="1">
    <source>
        <dbReference type="ARBA" id="ARBA00001936"/>
    </source>
</evidence>
<keyword evidence="7" id="KW-0479">Metal-binding</keyword>
<dbReference type="InterPro" id="IPR023696">
    <property type="entry name" value="Ureohydrolase_dom_sf"/>
</dbReference>
<dbReference type="PROSITE" id="PS51409">
    <property type="entry name" value="ARGINASE_2"/>
    <property type="match status" value="1"/>
</dbReference>
<evidence type="ECO:0000256" key="8">
    <source>
        <dbReference type="ARBA" id="ARBA00022801"/>
    </source>
</evidence>
<accession>A0A2G9UBF5</accession>
<keyword evidence="13" id="KW-1185">Reference proteome</keyword>
<evidence type="ECO:0000256" key="5">
    <source>
        <dbReference type="ARBA" id="ARBA00022436"/>
    </source>
</evidence>
<dbReference type="GO" id="GO:0000050">
    <property type="term" value="P:urea cycle"/>
    <property type="evidence" value="ECO:0007669"/>
    <property type="project" value="UniProtKB-KW"/>
</dbReference>
<dbReference type="AlphaFoldDB" id="A0A2G9UBF5"/>
<comment type="catalytic activity">
    <reaction evidence="10">
        <text>L-arginine + H2O = urea + L-ornithine</text>
        <dbReference type="Rhea" id="RHEA:20569"/>
        <dbReference type="ChEBI" id="CHEBI:15377"/>
        <dbReference type="ChEBI" id="CHEBI:16199"/>
        <dbReference type="ChEBI" id="CHEBI:32682"/>
        <dbReference type="ChEBI" id="CHEBI:46911"/>
        <dbReference type="EC" id="3.5.3.1"/>
    </reaction>
</comment>
<reference evidence="12 13" key="1">
    <citation type="submission" date="2015-09" db="EMBL/GenBank/DDBJ databases">
        <title>Draft genome of the parasitic nematode Teladorsagia circumcincta isolate WARC Sus (inbred).</title>
        <authorList>
            <person name="Mitreva M."/>
        </authorList>
    </citation>
    <scope>NUCLEOTIDE SEQUENCE [LARGE SCALE GENOMIC DNA]</scope>
    <source>
        <strain evidence="12 13">S</strain>
    </source>
</reference>
<dbReference type="GO" id="GO:0005634">
    <property type="term" value="C:nucleus"/>
    <property type="evidence" value="ECO:0007669"/>
    <property type="project" value="TreeGrafter"/>
</dbReference>
<dbReference type="Gene3D" id="3.40.800.10">
    <property type="entry name" value="Ureohydrolase domain"/>
    <property type="match status" value="1"/>
</dbReference>
<keyword evidence="6" id="KW-0056">Arginine metabolism</keyword>
<dbReference type="GO" id="GO:0030145">
    <property type="term" value="F:manganese ion binding"/>
    <property type="evidence" value="ECO:0007669"/>
    <property type="project" value="TreeGrafter"/>
</dbReference>
<dbReference type="GO" id="GO:0005829">
    <property type="term" value="C:cytosol"/>
    <property type="evidence" value="ECO:0007669"/>
    <property type="project" value="TreeGrafter"/>
</dbReference>
<organism evidence="12 13">
    <name type="scientific">Teladorsagia circumcincta</name>
    <name type="common">Brown stomach worm</name>
    <name type="synonym">Ostertagia circumcincta</name>
    <dbReference type="NCBI Taxonomy" id="45464"/>
    <lineage>
        <taxon>Eukaryota</taxon>
        <taxon>Metazoa</taxon>
        <taxon>Ecdysozoa</taxon>
        <taxon>Nematoda</taxon>
        <taxon>Chromadorea</taxon>
        <taxon>Rhabditida</taxon>
        <taxon>Rhabditina</taxon>
        <taxon>Rhabditomorpha</taxon>
        <taxon>Strongyloidea</taxon>
        <taxon>Trichostrongylidae</taxon>
        <taxon>Teladorsagia</taxon>
    </lineage>
</organism>
<sequence length="216" mass="23839">MGTWSGVASAIRPYGDLGLIWVDAHMDAHTPSSSPSGNIHGMPVAHLLGYGDKNLIRIGDRLPKILPHNMCMVGIRSYENGEQELLERLGVRIFYMDEVERRGIAEVMHEALYMVTRNTVGFGMSIDIDGFDVADAPAVGTPAENGIAASEFLRAVLTLDLSKLLATEIVEFLPKLDDPHKSSERLVVNLMESIYLTKFFQHETTAAIEQRMQANA</sequence>
<evidence type="ECO:0000256" key="10">
    <source>
        <dbReference type="ARBA" id="ARBA00047391"/>
    </source>
</evidence>
<keyword evidence="5" id="KW-0835">Urea cycle</keyword>
<proteinExistence type="inferred from homology"/>
<evidence type="ECO:0000256" key="3">
    <source>
        <dbReference type="ARBA" id="ARBA00012168"/>
    </source>
</evidence>
<evidence type="ECO:0000313" key="13">
    <source>
        <dbReference type="Proteomes" id="UP000230423"/>
    </source>
</evidence>
<dbReference type="OrthoDB" id="9992747at2759"/>
<dbReference type="SUPFAM" id="SSF52768">
    <property type="entry name" value="Arginase/deacetylase"/>
    <property type="match status" value="1"/>
</dbReference>
<dbReference type="PANTHER" id="PTHR43782:SF3">
    <property type="entry name" value="ARGINASE"/>
    <property type="match status" value="1"/>
</dbReference>
<evidence type="ECO:0000256" key="4">
    <source>
        <dbReference type="ARBA" id="ARBA00018123"/>
    </source>
</evidence>
<dbReference type="InterPro" id="IPR006035">
    <property type="entry name" value="Ureohydrolase"/>
</dbReference>
<comment type="similarity">
    <text evidence="11">Belongs to the arginase family.</text>
</comment>
<evidence type="ECO:0000256" key="6">
    <source>
        <dbReference type="ARBA" id="ARBA00022503"/>
    </source>
</evidence>
<dbReference type="EMBL" id="KZ347534">
    <property type="protein sequence ID" value="PIO67544.1"/>
    <property type="molecule type" value="Genomic_DNA"/>
</dbReference>
<evidence type="ECO:0000313" key="12">
    <source>
        <dbReference type="EMBL" id="PIO67544.1"/>
    </source>
</evidence>
<dbReference type="PANTHER" id="PTHR43782">
    <property type="entry name" value="ARGINASE"/>
    <property type="match status" value="1"/>
</dbReference>
<keyword evidence="9" id="KW-0464">Manganese</keyword>
<evidence type="ECO:0000256" key="2">
    <source>
        <dbReference type="ARBA" id="ARBA00005098"/>
    </source>
</evidence>
<dbReference type="Proteomes" id="UP000230423">
    <property type="component" value="Unassembled WGS sequence"/>
</dbReference>
<dbReference type="Pfam" id="PF00491">
    <property type="entry name" value="Arginase"/>
    <property type="match status" value="1"/>
</dbReference>
<evidence type="ECO:0000256" key="7">
    <source>
        <dbReference type="ARBA" id="ARBA00022723"/>
    </source>
</evidence>
<comment type="pathway">
    <text evidence="2">Nitrogen metabolism; urea cycle; L-ornithine and urea from L-arginine: step 1/1.</text>
</comment>
<protein>
    <recommendedName>
        <fullName evidence="4">Arginase</fullName>
        <ecNumber evidence="3">3.5.3.1</ecNumber>
    </recommendedName>
</protein>
<comment type="cofactor">
    <cofactor evidence="1">
        <name>Mn(2+)</name>
        <dbReference type="ChEBI" id="CHEBI:29035"/>
    </cofactor>
</comment>
<dbReference type="GO" id="GO:0004053">
    <property type="term" value="F:arginase activity"/>
    <property type="evidence" value="ECO:0007669"/>
    <property type="project" value="UniProtKB-EC"/>
</dbReference>
<name>A0A2G9UBF5_TELCI</name>
<dbReference type="PRINTS" id="PR00116">
    <property type="entry name" value="ARGINASE"/>
</dbReference>
<dbReference type="EC" id="3.5.3.1" evidence="3"/>
<dbReference type="PIRSF" id="PIRSF036979">
    <property type="entry name" value="Arginase"/>
    <property type="match status" value="1"/>
</dbReference>
<evidence type="ECO:0000256" key="9">
    <source>
        <dbReference type="ARBA" id="ARBA00023211"/>
    </source>
</evidence>